<sequence>MPQDFTPFFWDVHMEELEPAVHSRFIIERLLNEGDHRTLQWLFSTYSMEDILLAVRNSRNLSRKTARYWQLYFNLEEEEMRCFGTSLTRPDNLF</sequence>
<dbReference type="InterPro" id="IPR053830">
    <property type="entry name" value="DUF6922"/>
</dbReference>
<evidence type="ECO:0000313" key="2">
    <source>
        <dbReference type="EMBL" id="AIQ66214.1"/>
    </source>
</evidence>
<evidence type="ECO:0000313" key="3">
    <source>
        <dbReference type="Proteomes" id="UP000029507"/>
    </source>
</evidence>
<keyword evidence="3" id="KW-1185">Reference proteome</keyword>
<name>A0A089NBE6_9BACL</name>
<protein>
    <recommendedName>
        <fullName evidence="1">DUF6922 domain-containing protein</fullName>
    </recommendedName>
</protein>
<dbReference type="KEGG" id="pste:PSTEL_20825"/>
<reference evidence="2 3" key="1">
    <citation type="submission" date="2014-08" db="EMBL/GenBank/DDBJ databases">
        <title>Comparative genomics of the Paenibacillus odorifer group.</title>
        <authorList>
            <person name="den Bakker H.C."/>
            <person name="Tsai Y.-C."/>
            <person name="Martin N."/>
            <person name="Korlach J."/>
            <person name="Wiedmann M."/>
        </authorList>
    </citation>
    <scope>NUCLEOTIDE SEQUENCE [LARGE SCALE GENOMIC DNA]</scope>
    <source>
        <strain evidence="2 3">DSM 14472</strain>
    </source>
</reference>
<dbReference type="Proteomes" id="UP000029507">
    <property type="component" value="Chromosome"/>
</dbReference>
<proteinExistence type="predicted"/>
<evidence type="ECO:0000259" key="1">
    <source>
        <dbReference type="Pfam" id="PF21956"/>
    </source>
</evidence>
<organism evidence="2 3">
    <name type="scientific">Paenibacillus stellifer</name>
    <dbReference type="NCBI Taxonomy" id="169760"/>
    <lineage>
        <taxon>Bacteria</taxon>
        <taxon>Bacillati</taxon>
        <taxon>Bacillota</taxon>
        <taxon>Bacilli</taxon>
        <taxon>Bacillales</taxon>
        <taxon>Paenibacillaceae</taxon>
        <taxon>Paenibacillus</taxon>
    </lineage>
</organism>
<dbReference type="Pfam" id="PF21956">
    <property type="entry name" value="DUF6922"/>
    <property type="match status" value="1"/>
</dbReference>
<gene>
    <name evidence="2" type="ORF">PSTEL_20825</name>
</gene>
<dbReference type="EMBL" id="CP009286">
    <property type="protein sequence ID" value="AIQ66214.1"/>
    <property type="molecule type" value="Genomic_DNA"/>
</dbReference>
<dbReference type="AlphaFoldDB" id="A0A089NBE6"/>
<accession>A0A089NBE6</accession>
<feature type="domain" description="DUF6922" evidence="1">
    <location>
        <begin position="7"/>
        <end position="52"/>
    </location>
</feature>
<dbReference type="STRING" id="169760.PSTEL_20825"/>
<dbReference type="HOGENOM" id="CLU_153917_1_0_9"/>